<gene>
    <name evidence="2" type="ORF">BJ554DRAFT_8117</name>
</gene>
<sequence>MAGATRNKASLPREAGSLHEQIEKIRNAAEKTASDNKRAGGQSRADVNPLDPNALDILERLERAARMAAVARRTTPDPATYNNSWFGVC</sequence>
<evidence type="ECO:0000313" key="2">
    <source>
        <dbReference type="EMBL" id="KAG5459904.1"/>
    </source>
</evidence>
<dbReference type="Proteomes" id="UP000673691">
    <property type="component" value="Unassembled WGS sequence"/>
</dbReference>
<proteinExistence type="predicted"/>
<dbReference type="AlphaFoldDB" id="A0A8H7ZVG9"/>
<evidence type="ECO:0000256" key="1">
    <source>
        <dbReference type="SAM" id="MobiDB-lite"/>
    </source>
</evidence>
<comment type="caution">
    <text evidence="2">The sequence shown here is derived from an EMBL/GenBank/DDBJ whole genome shotgun (WGS) entry which is preliminary data.</text>
</comment>
<dbReference type="EMBL" id="JAEFCI010006101">
    <property type="protein sequence ID" value="KAG5459904.1"/>
    <property type="molecule type" value="Genomic_DNA"/>
</dbReference>
<evidence type="ECO:0000313" key="3">
    <source>
        <dbReference type="Proteomes" id="UP000673691"/>
    </source>
</evidence>
<feature type="compositionally biased region" description="Basic and acidic residues" evidence="1">
    <location>
        <begin position="16"/>
        <end position="38"/>
    </location>
</feature>
<organism evidence="2 3">
    <name type="scientific">Olpidium bornovanus</name>
    <dbReference type="NCBI Taxonomy" id="278681"/>
    <lineage>
        <taxon>Eukaryota</taxon>
        <taxon>Fungi</taxon>
        <taxon>Fungi incertae sedis</taxon>
        <taxon>Olpidiomycota</taxon>
        <taxon>Olpidiomycotina</taxon>
        <taxon>Olpidiomycetes</taxon>
        <taxon>Olpidiales</taxon>
        <taxon>Olpidiaceae</taxon>
        <taxon>Olpidium</taxon>
    </lineage>
</organism>
<accession>A0A8H7ZVG9</accession>
<keyword evidence="3" id="KW-1185">Reference proteome</keyword>
<feature type="region of interest" description="Disordered" evidence="1">
    <location>
        <begin position="1"/>
        <end position="51"/>
    </location>
</feature>
<reference evidence="2 3" key="1">
    <citation type="journal article" name="Sci. Rep.">
        <title>Genome-scale phylogenetic analyses confirm Olpidium as the closest living zoosporic fungus to the non-flagellated, terrestrial fungi.</title>
        <authorList>
            <person name="Chang Y."/>
            <person name="Rochon D."/>
            <person name="Sekimoto S."/>
            <person name="Wang Y."/>
            <person name="Chovatia M."/>
            <person name="Sandor L."/>
            <person name="Salamov A."/>
            <person name="Grigoriev I.V."/>
            <person name="Stajich J.E."/>
            <person name="Spatafora J.W."/>
        </authorList>
    </citation>
    <scope>NUCLEOTIDE SEQUENCE [LARGE SCALE GENOMIC DNA]</scope>
    <source>
        <strain evidence="2">S191</strain>
    </source>
</reference>
<name>A0A8H7ZVG9_9FUNG</name>
<protein>
    <submittedName>
        <fullName evidence="2">Uncharacterized protein</fullName>
    </submittedName>
</protein>